<dbReference type="EMBL" id="KC353359">
    <property type="protein sequence ID" value="AGH24463.1"/>
    <property type="molecule type" value="Genomic_DNA"/>
</dbReference>
<reference evidence="9" key="3">
    <citation type="journal article" date="2006" name="RNA">
        <title>Hybrid E. coli--Mitochondrial ribonuclease P RNAs are catalytically active.</title>
        <authorList>
            <person name="Seif E."/>
            <person name="Cadieux A."/>
            <person name="Lang B.F."/>
        </authorList>
    </citation>
    <scope>NUCLEOTIDE SEQUENCE</scope>
    <source>
        <strain evidence="9">ATCC 50688</strain>
    </source>
</reference>
<evidence type="ECO:0000313" key="9">
    <source>
        <dbReference type="EMBL" id="AGH24463.1"/>
    </source>
</evidence>
<evidence type="ECO:0000256" key="1">
    <source>
        <dbReference type="ARBA" id="ARBA00004141"/>
    </source>
</evidence>
<evidence type="ECO:0000256" key="6">
    <source>
        <dbReference type="ARBA" id="ARBA00023136"/>
    </source>
</evidence>
<dbReference type="InterPro" id="IPR045062">
    <property type="entry name" value="Cyt_c_biogenesis_CcsA/CcmC"/>
</dbReference>
<dbReference type="PANTHER" id="PTHR30071">
    <property type="entry name" value="HEME EXPORTER PROTEIN C"/>
    <property type="match status" value="1"/>
</dbReference>
<keyword evidence="3 7" id="KW-0812">Transmembrane</keyword>
<sequence>MKKHYLDFTKPNHFMSITKYILPLLGYSTLTLFIATLFMGLVTSPCDAQQGENYRIIYIHVPSAWICMLLYMILTIGSVLFLLYKHPLIAAINYSLGKTGAIFTLITLITGSLWGFPMWGTFWVWDARLTSVLILFFIYMTYLSIIISSKFTERGHRTASIIAIIGFVNIPIIKYSVEWWSTLHQAASITQSQNQIHIAILIPMVLSLCTFILYSIYLTILHIRIYITTNKLIAIQQ</sequence>
<dbReference type="GO" id="GO:0015232">
    <property type="term" value="F:heme transmembrane transporter activity"/>
    <property type="evidence" value="ECO:0007669"/>
    <property type="project" value="InterPro"/>
</dbReference>
<evidence type="ECO:0000256" key="5">
    <source>
        <dbReference type="ARBA" id="ARBA00022989"/>
    </source>
</evidence>
<keyword evidence="5 7" id="KW-1133">Transmembrane helix</keyword>
<dbReference type="InterPro" id="IPR002541">
    <property type="entry name" value="Cyt_c_assembly"/>
</dbReference>
<protein>
    <submittedName>
        <fullName evidence="9">ABC transporter subunit C</fullName>
    </submittedName>
</protein>
<keyword evidence="4" id="KW-0201">Cytochrome c-type biogenesis</keyword>
<evidence type="ECO:0000259" key="8">
    <source>
        <dbReference type="Pfam" id="PF01578"/>
    </source>
</evidence>
<keyword evidence="9" id="KW-0496">Mitochondrion</keyword>
<dbReference type="GO" id="GO:0005886">
    <property type="term" value="C:plasma membrane"/>
    <property type="evidence" value="ECO:0007669"/>
    <property type="project" value="TreeGrafter"/>
</dbReference>
<keyword evidence="6 7" id="KW-0472">Membrane</keyword>
<comment type="subcellular location">
    <subcellularLocation>
        <location evidence="1">Membrane</location>
        <topology evidence="1">Multi-pass membrane protein</topology>
    </subcellularLocation>
</comment>
<evidence type="ECO:0000256" key="2">
    <source>
        <dbReference type="ARBA" id="ARBA00005840"/>
    </source>
</evidence>
<dbReference type="InterPro" id="IPR003557">
    <property type="entry name" value="Cyt_c_biogenesis_CcmC"/>
</dbReference>
<reference evidence="9" key="4">
    <citation type="journal article" date="2013" name="Genome Biol. Evol.">
        <title>Strikingly bacteria-like and gene-rich mitochondrial genomes throughout jakobid protists.</title>
        <authorList>
            <person name="Burger G."/>
            <person name="Gray M.W."/>
            <person name="Forget L."/>
            <person name="Lang B.F."/>
        </authorList>
    </citation>
    <scope>NUCLEOTIDE SEQUENCE</scope>
    <source>
        <strain evidence="9">ATCC 50688</strain>
    </source>
</reference>
<feature type="transmembrane region" description="Helical" evidence="7">
    <location>
        <begin position="128"/>
        <end position="147"/>
    </location>
</feature>
<gene>
    <name evidence="9" type="primary">ccmC</name>
</gene>
<proteinExistence type="inferred from homology"/>
<feature type="transmembrane region" description="Helical" evidence="7">
    <location>
        <begin position="63"/>
        <end position="84"/>
    </location>
</feature>
<accession>M4QM66</accession>
<dbReference type="NCBIfam" id="TIGR01191">
    <property type="entry name" value="ccmC"/>
    <property type="match status" value="1"/>
</dbReference>
<dbReference type="GO" id="GO:0017004">
    <property type="term" value="P:cytochrome complex assembly"/>
    <property type="evidence" value="ECO:0007669"/>
    <property type="project" value="UniProtKB-KW"/>
</dbReference>
<evidence type="ECO:0000256" key="3">
    <source>
        <dbReference type="ARBA" id="ARBA00022692"/>
    </source>
</evidence>
<evidence type="ECO:0000256" key="7">
    <source>
        <dbReference type="SAM" id="Phobius"/>
    </source>
</evidence>
<dbReference type="AlphaFoldDB" id="M4QM66"/>
<dbReference type="GeneID" id="15333245"/>
<dbReference type="PANTHER" id="PTHR30071:SF1">
    <property type="entry name" value="CYTOCHROME B_B6 PROTEIN-RELATED"/>
    <property type="match status" value="1"/>
</dbReference>
<dbReference type="Pfam" id="PF01578">
    <property type="entry name" value="Cytochrom_C_asm"/>
    <property type="match status" value="1"/>
</dbReference>
<dbReference type="RefSeq" id="YP_007890768.1">
    <property type="nucleotide sequence ID" value="NC_021128.1"/>
</dbReference>
<comment type="similarity">
    <text evidence="2">Belongs to the CcmC/CycZ/HelC family.</text>
</comment>
<feature type="transmembrane region" description="Helical" evidence="7">
    <location>
        <begin position="197"/>
        <end position="221"/>
    </location>
</feature>
<organism evidence="9">
    <name type="scientific">Seculamonas ecuadoriensis</name>
    <name type="common">Flagellate</name>
    <dbReference type="NCBI Taxonomy" id="221724"/>
    <lineage>
        <taxon>Eukaryota</taxon>
        <taxon>Discoba</taxon>
        <taxon>Jakobida</taxon>
        <taxon>Histionina</taxon>
        <taxon>Seculamonas</taxon>
    </lineage>
</organism>
<name>M4QM66_SECEC</name>
<evidence type="ECO:0000256" key="4">
    <source>
        <dbReference type="ARBA" id="ARBA00022748"/>
    </source>
</evidence>
<feature type="domain" description="Cytochrome c assembly protein" evidence="8">
    <location>
        <begin position="27"/>
        <end position="184"/>
    </location>
</feature>
<geneLocation type="mitochondrion" evidence="9"/>
<feature type="transmembrane region" description="Helical" evidence="7">
    <location>
        <begin position="20"/>
        <end position="43"/>
    </location>
</feature>
<dbReference type="PRINTS" id="PR01386">
    <property type="entry name" value="CCMCBIOGNSIS"/>
</dbReference>
<reference evidence="9" key="2">
    <citation type="journal article" date="2004" name="RNA">
        <title>Mitochondrial 3' tRNA editing in the jakobid Seculamonas ecuadoriensis: a novel mechanism and implications for tRNA processing.</title>
        <authorList>
            <person name="Leigh J."/>
            <person name="Lang B.F."/>
        </authorList>
    </citation>
    <scope>NUCLEOTIDE SEQUENCE</scope>
    <source>
        <strain evidence="9">ATCC 50688</strain>
    </source>
</reference>
<feature type="transmembrane region" description="Helical" evidence="7">
    <location>
        <begin position="159"/>
        <end position="177"/>
    </location>
</feature>
<feature type="transmembrane region" description="Helical" evidence="7">
    <location>
        <begin position="96"/>
        <end position="116"/>
    </location>
</feature>
<reference evidence="9" key="1">
    <citation type="journal article" date="2003" name="Mol. Biol. Evol.">
        <title>Structure of the bc1 complex from Seculamonas ecuadoriensis, a jakobid flagellate with an ancestral mitochondrial genome.</title>
        <authorList>
            <person name="Marx S."/>
            <person name="Baumgartner M."/>
            <person name="Kannan S."/>
            <person name="Braun H.P."/>
            <person name="Lang B.F."/>
            <person name="Burger G."/>
        </authorList>
    </citation>
    <scope>NUCLEOTIDE SEQUENCE</scope>
    <source>
        <strain evidence="9">ATCC 50688</strain>
    </source>
</reference>
<dbReference type="GO" id="GO:0020037">
    <property type="term" value="F:heme binding"/>
    <property type="evidence" value="ECO:0007669"/>
    <property type="project" value="InterPro"/>
</dbReference>